<dbReference type="RefSeq" id="WP_084519882.1">
    <property type="nucleotide sequence ID" value="NZ_QQAZ01000008.1"/>
</dbReference>
<organism evidence="2 3">
    <name type="scientific">Nocardia mexicana</name>
    <dbReference type="NCBI Taxonomy" id="279262"/>
    <lineage>
        <taxon>Bacteria</taxon>
        <taxon>Bacillati</taxon>
        <taxon>Actinomycetota</taxon>
        <taxon>Actinomycetes</taxon>
        <taxon>Mycobacteriales</taxon>
        <taxon>Nocardiaceae</taxon>
        <taxon>Nocardia</taxon>
    </lineage>
</organism>
<evidence type="ECO:0000313" key="2">
    <source>
        <dbReference type="EMBL" id="RDI48468.1"/>
    </source>
</evidence>
<evidence type="ECO:0000259" key="1">
    <source>
        <dbReference type="Pfam" id="PF21806"/>
    </source>
</evidence>
<feature type="domain" description="DUF6879" evidence="1">
    <location>
        <begin position="10"/>
        <end position="170"/>
    </location>
</feature>
<proteinExistence type="predicted"/>
<dbReference type="Proteomes" id="UP000255355">
    <property type="component" value="Unassembled WGS sequence"/>
</dbReference>
<dbReference type="InterPro" id="IPR049244">
    <property type="entry name" value="DUF6879"/>
</dbReference>
<protein>
    <recommendedName>
        <fullName evidence="1">DUF6879 domain-containing protein</fullName>
    </recommendedName>
</protein>
<gene>
    <name evidence="2" type="ORF">DFR68_108301</name>
</gene>
<reference evidence="2 3" key="1">
    <citation type="submission" date="2018-07" db="EMBL/GenBank/DDBJ databases">
        <title>Genomic Encyclopedia of Type Strains, Phase IV (KMG-IV): sequencing the most valuable type-strain genomes for metagenomic binning, comparative biology and taxonomic classification.</title>
        <authorList>
            <person name="Goeker M."/>
        </authorList>
    </citation>
    <scope>NUCLEOTIDE SEQUENCE [LARGE SCALE GENOMIC DNA]</scope>
    <source>
        <strain evidence="2 3">DSM 44952</strain>
    </source>
</reference>
<comment type="caution">
    <text evidence="2">The sequence shown here is derived from an EMBL/GenBank/DDBJ whole genome shotgun (WGS) entry which is preliminary data.</text>
</comment>
<dbReference type="AlphaFoldDB" id="A0A370GXR5"/>
<sequence>MQFRTVDHAAWVSLFGECRQEAFHLEVRDSYAVPHESERLRRFLNGEPPPRDPGTPWQALVRETTGRGVSMSRVRVVTVPHSDYQRWLLSVTHHNVEAGEDIRYIPRHQAGETPQDDWWLMDENRVVYNLVDSHGKPAGLAITTDPGLVEYCSFVKYRLWQTAIPYGEYFNEPENLSEQ</sequence>
<dbReference type="STRING" id="1210089.GCA_001613165_04419"/>
<dbReference type="EMBL" id="QQAZ01000008">
    <property type="protein sequence ID" value="RDI48468.1"/>
    <property type="molecule type" value="Genomic_DNA"/>
</dbReference>
<name>A0A370GXR5_9NOCA</name>
<keyword evidence="3" id="KW-1185">Reference proteome</keyword>
<evidence type="ECO:0000313" key="3">
    <source>
        <dbReference type="Proteomes" id="UP000255355"/>
    </source>
</evidence>
<accession>A0A370GXR5</accession>
<dbReference type="Pfam" id="PF21806">
    <property type="entry name" value="DUF6879"/>
    <property type="match status" value="1"/>
</dbReference>